<organism evidence="1 2">
    <name type="scientific">Stieleria bergensis</name>
    <dbReference type="NCBI Taxonomy" id="2528025"/>
    <lineage>
        <taxon>Bacteria</taxon>
        <taxon>Pseudomonadati</taxon>
        <taxon>Planctomycetota</taxon>
        <taxon>Planctomycetia</taxon>
        <taxon>Pirellulales</taxon>
        <taxon>Pirellulaceae</taxon>
        <taxon>Stieleria</taxon>
    </lineage>
</organism>
<sequence>MHIKACMDRFDGQDNFVAALADRPIDPRCDEPRIDKSSNLPALVSHFIAIDATTQPLS</sequence>
<dbReference type="AlphaFoldDB" id="A0A517SWE6"/>
<proteinExistence type="predicted"/>
<dbReference type="EMBL" id="CP036272">
    <property type="protein sequence ID" value="QDT60456.1"/>
    <property type="molecule type" value="Genomic_DNA"/>
</dbReference>
<evidence type="ECO:0000313" key="2">
    <source>
        <dbReference type="Proteomes" id="UP000315003"/>
    </source>
</evidence>
<protein>
    <submittedName>
        <fullName evidence="1">Uncharacterized protein</fullName>
    </submittedName>
</protein>
<keyword evidence="2" id="KW-1185">Reference proteome</keyword>
<accession>A0A517SWE6</accession>
<name>A0A517SWE6_9BACT</name>
<evidence type="ECO:0000313" key="1">
    <source>
        <dbReference type="EMBL" id="QDT60456.1"/>
    </source>
</evidence>
<reference evidence="1 2" key="1">
    <citation type="submission" date="2019-02" db="EMBL/GenBank/DDBJ databases">
        <title>Deep-cultivation of Planctomycetes and their phenomic and genomic characterization uncovers novel biology.</title>
        <authorList>
            <person name="Wiegand S."/>
            <person name="Jogler M."/>
            <person name="Boedeker C."/>
            <person name="Pinto D."/>
            <person name="Vollmers J."/>
            <person name="Rivas-Marin E."/>
            <person name="Kohn T."/>
            <person name="Peeters S.H."/>
            <person name="Heuer A."/>
            <person name="Rast P."/>
            <person name="Oberbeckmann S."/>
            <person name="Bunk B."/>
            <person name="Jeske O."/>
            <person name="Meyerdierks A."/>
            <person name="Storesund J.E."/>
            <person name="Kallscheuer N."/>
            <person name="Luecker S."/>
            <person name="Lage O.M."/>
            <person name="Pohl T."/>
            <person name="Merkel B.J."/>
            <person name="Hornburger P."/>
            <person name="Mueller R.-W."/>
            <person name="Bruemmer F."/>
            <person name="Labrenz M."/>
            <person name="Spormann A.M."/>
            <person name="Op den Camp H."/>
            <person name="Overmann J."/>
            <person name="Amann R."/>
            <person name="Jetten M.S.M."/>
            <person name="Mascher T."/>
            <person name="Medema M.H."/>
            <person name="Devos D.P."/>
            <person name="Kaster A.-K."/>
            <person name="Ovreas L."/>
            <person name="Rohde M."/>
            <person name="Galperin M.Y."/>
            <person name="Jogler C."/>
        </authorList>
    </citation>
    <scope>NUCLEOTIDE SEQUENCE [LARGE SCALE GENOMIC DNA]</scope>
    <source>
        <strain evidence="1 2">SV_7m_r</strain>
    </source>
</reference>
<gene>
    <name evidence="1" type="ORF">SV7mr_29790</name>
</gene>
<dbReference type="Proteomes" id="UP000315003">
    <property type="component" value="Chromosome"/>
</dbReference>